<evidence type="ECO:0000313" key="1">
    <source>
        <dbReference type="EMBL" id="GFS49976.1"/>
    </source>
</evidence>
<sequence>MTSGCIRKQGDIFIARQQGVRFLLIALLEFNPDVSLLEGAIYERFVLENITLLPFIRILPWKFPVIALKISINGGSEVGRCFVPIFCGIISIVGWSDNMSS</sequence>
<accession>A0A8X6MG37</accession>
<organism evidence="1 2">
    <name type="scientific">Nephila pilipes</name>
    <name type="common">Giant wood spider</name>
    <name type="synonym">Nephila maculata</name>
    <dbReference type="NCBI Taxonomy" id="299642"/>
    <lineage>
        <taxon>Eukaryota</taxon>
        <taxon>Metazoa</taxon>
        <taxon>Ecdysozoa</taxon>
        <taxon>Arthropoda</taxon>
        <taxon>Chelicerata</taxon>
        <taxon>Arachnida</taxon>
        <taxon>Araneae</taxon>
        <taxon>Araneomorphae</taxon>
        <taxon>Entelegynae</taxon>
        <taxon>Araneoidea</taxon>
        <taxon>Nephilidae</taxon>
        <taxon>Nephila</taxon>
    </lineage>
</organism>
<reference evidence="1" key="1">
    <citation type="submission" date="2020-08" db="EMBL/GenBank/DDBJ databases">
        <title>Multicomponent nature underlies the extraordinary mechanical properties of spider dragline silk.</title>
        <authorList>
            <person name="Kono N."/>
            <person name="Nakamura H."/>
            <person name="Mori M."/>
            <person name="Yoshida Y."/>
            <person name="Ohtoshi R."/>
            <person name="Malay A.D."/>
            <person name="Moran D.A.P."/>
            <person name="Tomita M."/>
            <person name="Numata K."/>
            <person name="Arakawa K."/>
        </authorList>
    </citation>
    <scope>NUCLEOTIDE SEQUENCE</scope>
</reference>
<dbReference type="AlphaFoldDB" id="A0A8X6MG37"/>
<gene>
    <name evidence="1" type="ORF">NPIL_317111</name>
</gene>
<comment type="caution">
    <text evidence="1">The sequence shown here is derived from an EMBL/GenBank/DDBJ whole genome shotgun (WGS) entry which is preliminary data.</text>
</comment>
<name>A0A8X6MG37_NEPPI</name>
<dbReference type="Proteomes" id="UP000887013">
    <property type="component" value="Unassembled WGS sequence"/>
</dbReference>
<dbReference type="EMBL" id="BMAW01045417">
    <property type="protein sequence ID" value="GFS49976.1"/>
    <property type="molecule type" value="Genomic_DNA"/>
</dbReference>
<proteinExistence type="predicted"/>
<keyword evidence="2" id="KW-1185">Reference proteome</keyword>
<protein>
    <submittedName>
        <fullName evidence="1">Uncharacterized protein</fullName>
    </submittedName>
</protein>
<evidence type="ECO:0000313" key="2">
    <source>
        <dbReference type="Proteomes" id="UP000887013"/>
    </source>
</evidence>